<keyword evidence="9" id="KW-1185">Reference proteome</keyword>
<dbReference type="Gene3D" id="3.30.200.20">
    <property type="entry name" value="Phosphorylase Kinase, domain 1"/>
    <property type="match status" value="1"/>
</dbReference>
<evidence type="ECO:0000313" key="9">
    <source>
        <dbReference type="Proteomes" id="UP001359559"/>
    </source>
</evidence>
<evidence type="ECO:0000256" key="2">
    <source>
        <dbReference type="ARBA" id="ARBA00022475"/>
    </source>
</evidence>
<dbReference type="Proteomes" id="UP001359559">
    <property type="component" value="Unassembled WGS sequence"/>
</dbReference>
<keyword evidence="7" id="KW-1015">Disulfide bond</keyword>
<evidence type="ECO:0000256" key="7">
    <source>
        <dbReference type="ARBA" id="ARBA00023157"/>
    </source>
</evidence>
<dbReference type="SUPFAM" id="SSF56112">
    <property type="entry name" value="Protein kinase-like (PK-like)"/>
    <property type="match status" value="1"/>
</dbReference>
<evidence type="ECO:0000313" key="8">
    <source>
        <dbReference type="EMBL" id="KAK7295864.1"/>
    </source>
</evidence>
<dbReference type="InterPro" id="IPR044812">
    <property type="entry name" value="CERK1/LYK3-like"/>
</dbReference>
<evidence type="ECO:0000256" key="5">
    <source>
        <dbReference type="ARBA" id="ARBA00022989"/>
    </source>
</evidence>
<dbReference type="InterPro" id="IPR011009">
    <property type="entry name" value="Kinase-like_dom_sf"/>
</dbReference>
<dbReference type="PANTHER" id="PTHR46204">
    <property type="entry name" value="CHITIN ELICITOR RECEPTOR KINASE 1-RELATED"/>
    <property type="match status" value="1"/>
</dbReference>
<dbReference type="GO" id="GO:0019199">
    <property type="term" value="F:transmembrane receptor protein kinase activity"/>
    <property type="evidence" value="ECO:0007669"/>
    <property type="project" value="InterPro"/>
</dbReference>
<evidence type="ECO:0000256" key="1">
    <source>
        <dbReference type="ARBA" id="ARBA00004162"/>
    </source>
</evidence>
<dbReference type="GO" id="GO:0005886">
    <property type="term" value="C:plasma membrane"/>
    <property type="evidence" value="ECO:0007669"/>
    <property type="project" value="UniProtKB-SubCell"/>
</dbReference>
<dbReference type="GO" id="GO:0045087">
    <property type="term" value="P:innate immune response"/>
    <property type="evidence" value="ECO:0007669"/>
    <property type="project" value="InterPro"/>
</dbReference>
<keyword evidence="2" id="KW-1003">Cell membrane</keyword>
<keyword evidence="4" id="KW-0732">Signal</keyword>
<sequence>MIKLLNRMWLGFHVGFRILEQTGLMNWRRSHKPVTTKKQREAGKGTIPCCVTMVVNSLYLCMKTCSTNMSGDQAFDGKAPGSAEYETSRSSGAGTATAAGLTGIMVAKSMDFSYQELAKATNNFNLDNKIGQGGFGVVYYAELRGEFSSDLEDKLKRVTVENKKLADMLIVGSLVYASSAHDEPLAYFSKFRYYFPDHVNPAEYLVDLVKIPVFICQLIHQFGLASHMEETIDIDLLGTFKVYGNEAHLSLNLNIKYHVWKKLAREDRAAAKRKTFKVAVDGRCKHILRRCFHIEHRGYDLFFYEEA</sequence>
<keyword evidence="6" id="KW-0472">Membrane</keyword>
<reference evidence="8 9" key="1">
    <citation type="submission" date="2024-01" db="EMBL/GenBank/DDBJ databases">
        <title>The genomes of 5 underutilized Papilionoideae crops provide insights into root nodulation and disease resistance.</title>
        <authorList>
            <person name="Yuan L."/>
        </authorList>
    </citation>
    <scope>NUCLEOTIDE SEQUENCE [LARGE SCALE GENOMIC DNA]</scope>
    <source>
        <strain evidence="8">LY-2023</strain>
        <tissue evidence="8">Leaf</tissue>
    </source>
</reference>
<evidence type="ECO:0000256" key="6">
    <source>
        <dbReference type="ARBA" id="ARBA00023136"/>
    </source>
</evidence>
<evidence type="ECO:0000256" key="3">
    <source>
        <dbReference type="ARBA" id="ARBA00022692"/>
    </source>
</evidence>
<dbReference type="EMBL" id="JAYKXN010000004">
    <property type="protein sequence ID" value="KAK7295864.1"/>
    <property type="molecule type" value="Genomic_DNA"/>
</dbReference>
<proteinExistence type="predicted"/>
<comment type="subcellular location">
    <subcellularLocation>
        <location evidence="1">Cell membrane</location>
        <topology evidence="1">Single-pass membrane protein</topology>
    </subcellularLocation>
</comment>
<dbReference type="PANTHER" id="PTHR46204:SF2">
    <property type="entry name" value="CHITIN ELICITOR RECEPTOR KINASE 1"/>
    <property type="match status" value="1"/>
</dbReference>
<evidence type="ECO:0000256" key="4">
    <source>
        <dbReference type="ARBA" id="ARBA00022729"/>
    </source>
</evidence>
<organism evidence="8 9">
    <name type="scientific">Clitoria ternatea</name>
    <name type="common">Butterfly pea</name>
    <dbReference type="NCBI Taxonomy" id="43366"/>
    <lineage>
        <taxon>Eukaryota</taxon>
        <taxon>Viridiplantae</taxon>
        <taxon>Streptophyta</taxon>
        <taxon>Embryophyta</taxon>
        <taxon>Tracheophyta</taxon>
        <taxon>Spermatophyta</taxon>
        <taxon>Magnoliopsida</taxon>
        <taxon>eudicotyledons</taxon>
        <taxon>Gunneridae</taxon>
        <taxon>Pentapetalae</taxon>
        <taxon>rosids</taxon>
        <taxon>fabids</taxon>
        <taxon>Fabales</taxon>
        <taxon>Fabaceae</taxon>
        <taxon>Papilionoideae</taxon>
        <taxon>50 kb inversion clade</taxon>
        <taxon>NPAAA clade</taxon>
        <taxon>indigoferoid/millettioid clade</taxon>
        <taxon>Phaseoleae</taxon>
        <taxon>Clitoria</taxon>
    </lineage>
</organism>
<gene>
    <name evidence="8" type="ORF">RJT34_18778</name>
</gene>
<accession>A0AAN9PFR9</accession>
<keyword evidence="3" id="KW-0812">Transmembrane</keyword>
<protein>
    <submittedName>
        <fullName evidence="8">Uncharacterized protein</fullName>
    </submittedName>
</protein>
<comment type="caution">
    <text evidence="8">The sequence shown here is derived from an EMBL/GenBank/DDBJ whole genome shotgun (WGS) entry which is preliminary data.</text>
</comment>
<dbReference type="AlphaFoldDB" id="A0AAN9PFR9"/>
<name>A0AAN9PFR9_CLITE</name>
<keyword evidence="5" id="KW-1133">Transmembrane helix</keyword>